<feature type="chain" id="PRO_5015524286" evidence="2">
    <location>
        <begin position="24"/>
        <end position="582"/>
    </location>
</feature>
<sequence>MRARTTFGGLLLLAAALPGTAAAHDGTVATTTLAARAYVEEQATPEGPMRLAVGEHRFWFGGQIAAGSVAAPDLCDLTVPCPRWTLELPAGGHRLRVAIDTPSREDAFTVQVLDAGGRTVATGTARNQFNGEAFLARPPAGRYVVRVVPEQVSAAFFRLRAKLEAAPTVPADPKRELLPNLKAVPPYEFTFTAPLNPANGLYPPDTVNPPVSVLGAEPVSCAPDELAPVALGGQGAHDCLRLTSGPINVGEGPFVKRFFLARDLADGVVEPATLRGPASQTIYHADGSTSTRPAGHYSFHTTHAHFHDEGILTYELLRVEADGTTLTPAGAGTKSGFCPADQLFGEWRRFAQDPTGTFSEGDSATGSCFSPSDGTFALTRGWGDVYRWQRPGQFVEWRGNGDGRYVVRTTVDKGDVTRESDETDNSSYALIRVVGRRVETLERGQGTSHLDPRKEVFTGYGPASQDPVGGELPATASVDRVAPRIAGLRLLRGRGRGARGGTLVLRLSEPATVTVTLARRDGRRLRRVGTMRFPGRAGLQRRRLSAPMRRALARPGVLVLGVVARDAAQNRRAARPLTVRVR</sequence>
<evidence type="ECO:0000313" key="3">
    <source>
        <dbReference type="EMBL" id="PTL55673.1"/>
    </source>
</evidence>
<dbReference type="Proteomes" id="UP000240739">
    <property type="component" value="Unassembled WGS sequence"/>
</dbReference>
<evidence type="ECO:0000256" key="2">
    <source>
        <dbReference type="SAM" id="SignalP"/>
    </source>
</evidence>
<feature type="signal peptide" evidence="2">
    <location>
        <begin position="1"/>
        <end position="23"/>
    </location>
</feature>
<organism evidence="3 4">
    <name type="scientific">Paraconexibacter algicola</name>
    <dbReference type="NCBI Taxonomy" id="2133960"/>
    <lineage>
        <taxon>Bacteria</taxon>
        <taxon>Bacillati</taxon>
        <taxon>Actinomycetota</taxon>
        <taxon>Thermoleophilia</taxon>
        <taxon>Solirubrobacterales</taxon>
        <taxon>Paraconexibacteraceae</taxon>
        <taxon>Paraconexibacter</taxon>
    </lineage>
</organism>
<comment type="caution">
    <text evidence="3">The sequence shown here is derived from an EMBL/GenBank/DDBJ whole genome shotgun (WGS) entry which is preliminary data.</text>
</comment>
<keyword evidence="2" id="KW-0732">Signal</keyword>
<evidence type="ECO:0000313" key="4">
    <source>
        <dbReference type="Proteomes" id="UP000240739"/>
    </source>
</evidence>
<proteinExistence type="predicted"/>
<dbReference type="OrthoDB" id="7054233at2"/>
<protein>
    <submittedName>
        <fullName evidence="3">Uncharacterized protein</fullName>
    </submittedName>
</protein>
<dbReference type="RefSeq" id="WP_107570716.1">
    <property type="nucleotide sequence ID" value="NZ_PYYB01000003.1"/>
</dbReference>
<reference evidence="3 4" key="1">
    <citation type="submission" date="2018-03" db="EMBL/GenBank/DDBJ databases">
        <title>Aquarubrobacter algicola gen. nov., sp. nov., a novel actinobacterium isolated from shallow eutrophic lake during the end of cyanobacterial harmful algal blooms.</title>
        <authorList>
            <person name="Chun S.J."/>
        </authorList>
    </citation>
    <scope>NUCLEOTIDE SEQUENCE [LARGE SCALE GENOMIC DNA]</scope>
    <source>
        <strain evidence="3 4">Seoho-28</strain>
    </source>
</reference>
<name>A0A2T4UDU9_9ACTN</name>
<keyword evidence="4" id="KW-1185">Reference proteome</keyword>
<dbReference type="AlphaFoldDB" id="A0A2T4UDU9"/>
<feature type="region of interest" description="Disordered" evidence="1">
    <location>
        <begin position="442"/>
        <end position="470"/>
    </location>
</feature>
<evidence type="ECO:0000256" key="1">
    <source>
        <dbReference type="SAM" id="MobiDB-lite"/>
    </source>
</evidence>
<dbReference type="EMBL" id="PYYB01000003">
    <property type="protein sequence ID" value="PTL55673.1"/>
    <property type="molecule type" value="Genomic_DNA"/>
</dbReference>
<gene>
    <name evidence="3" type="ORF">C7Y72_18750</name>
</gene>
<accession>A0A2T4UDU9</accession>